<evidence type="ECO:0000313" key="3">
    <source>
        <dbReference type="EMBL" id="MBW8635722.1"/>
    </source>
</evidence>
<dbReference type="GO" id="GO:0004177">
    <property type="term" value="F:aminopeptidase activity"/>
    <property type="evidence" value="ECO:0007669"/>
    <property type="project" value="UniProtKB-KW"/>
</dbReference>
<evidence type="ECO:0000313" key="4">
    <source>
        <dbReference type="Proteomes" id="UP001196509"/>
    </source>
</evidence>
<dbReference type="InterPro" id="IPR029149">
    <property type="entry name" value="Creatin/AminoP/Spt16_N"/>
</dbReference>
<accession>A0AAE3CZB4</accession>
<feature type="domain" description="Creatinase N-terminal" evidence="2">
    <location>
        <begin position="2"/>
        <end position="131"/>
    </location>
</feature>
<proteinExistence type="predicted"/>
<dbReference type="Gene3D" id="3.40.350.10">
    <property type="entry name" value="Creatinase/prolidase N-terminal domain"/>
    <property type="match status" value="1"/>
</dbReference>
<comment type="caution">
    <text evidence="3">The sequence shown here is derived from an EMBL/GenBank/DDBJ whole genome shotgun (WGS) entry which is preliminary data.</text>
</comment>
<dbReference type="PANTHER" id="PTHR46112">
    <property type="entry name" value="AMINOPEPTIDASE"/>
    <property type="match status" value="1"/>
</dbReference>
<name>A0AAE3CZB4_9HYPH</name>
<dbReference type="Pfam" id="PF00557">
    <property type="entry name" value="Peptidase_M24"/>
    <property type="match status" value="1"/>
</dbReference>
<keyword evidence="3" id="KW-0645">Protease</keyword>
<keyword evidence="3" id="KW-0378">Hydrolase</keyword>
<dbReference type="Pfam" id="PF01321">
    <property type="entry name" value="Creatinase_N"/>
    <property type="match status" value="1"/>
</dbReference>
<dbReference type="SUPFAM" id="SSF53092">
    <property type="entry name" value="Creatinase/prolidase N-terminal domain"/>
    <property type="match status" value="1"/>
</dbReference>
<dbReference type="InterPro" id="IPR000994">
    <property type="entry name" value="Pept_M24"/>
</dbReference>
<keyword evidence="3" id="KW-0031">Aminopeptidase</keyword>
<feature type="domain" description="Peptidase M24" evidence="1">
    <location>
        <begin position="144"/>
        <end position="339"/>
    </location>
</feature>
<dbReference type="InterPro" id="IPR036005">
    <property type="entry name" value="Creatinase/aminopeptidase-like"/>
</dbReference>
<dbReference type="Gene3D" id="3.90.230.10">
    <property type="entry name" value="Creatinase/methionine aminopeptidase superfamily"/>
    <property type="match status" value="1"/>
</dbReference>
<organism evidence="3 4">
    <name type="scientific">Flavimaribacter sediminis</name>
    <dbReference type="NCBI Taxonomy" id="2865987"/>
    <lineage>
        <taxon>Bacteria</taxon>
        <taxon>Pseudomonadati</taxon>
        <taxon>Pseudomonadota</taxon>
        <taxon>Alphaproteobacteria</taxon>
        <taxon>Hyphomicrobiales</taxon>
        <taxon>Rhizobiaceae</taxon>
        <taxon>Flavimaribacter</taxon>
    </lineage>
</organism>
<protein>
    <submittedName>
        <fullName evidence="3">Aminopeptidase P family protein</fullName>
    </submittedName>
</protein>
<gene>
    <name evidence="3" type="ORF">K1W69_00865</name>
</gene>
<evidence type="ECO:0000259" key="1">
    <source>
        <dbReference type="Pfam" id="PF00557"/>
    </source>
</evidence>
<keyword evidence="4" id="KW-1185">Reference proteome</keyword>
<dbReference type="PANTHER" id="PTHR46112:SF3">
    <property type="entry name" value="AMINOPEPTIDASE YPDF"/>
    <property type="match status" value="1"/>
</dbReference>
<dbReference type="EMBL" id="JAICBX010000001">
    <property type="protein sequence ID" value="MBW8635722.1"/>
    <property type="molecule type" value="Genomic_DNA"/>
</dbReference>
<dbReference type="InterPro" id="IPR000587">
    <property type="entry name" value="Creatinase_N"/>
</dbReference>
<reference evidence="3" key="1">
    <citation type="submission" date="2021-08" db="EMBL/GenBank/DDBJ databases">
        <title>Hoeflea bacterium WL0058 sp. nov., isolated from the sediment.</title>
        <authorList>
            <person name="Wang L."/>
            <person name="Zhang D."/>
        </authorList>
    </citation>
    <scope>NUCLEOTIDE SEQUENCE</scope>
    <source>
        <strain evidence="3">WL0058</strain>
    </source>
</reference>
<dbReference type="SUPFAM" id="SSF55920">
    <property type="entry name" value="Creatinase/aminopeptidase"/>
    <property type="match status" value="1"/>
</dbReference>
<evidence type="ECO:0000259" key="2">
    <source>
        <dbReference type="Pfam" id="PF01321"/>
    </source>
</evidence>
<sequence length="357" mass="38585">MQALRAAMAQNSMDLAALGPGPNMHWLLGFHPHADERPCMLMVGPEKEAFLMPALNAEGSRESTNIAFFEWDDADGPADALEKTLAHVGAKDARNVVIDETMRADFALSVLDALPGAKHHFTDTTVGPLRMKKSEAEFAELKMNAGIADKAMQAAFNAIRPGMRELEVADIIGKVFDDHGAKPLFRIVGTGRNGAFPHHHTGDTVIREGDAIVIDIGAQKGDFSSDITRMVVVGESPEGYDDVHAVVEAAVQAALDASRPGARARDVDQAARDVITAAGYGPYFVHRTGHGMGIEPHEPPWVTSTSETILEAGMVYSIEPGIYLPDRFGLRLEDIVFLREDGPEILSELPRDAFRAG</sequence>
<dbReference type="Proteomes" id="UP001196509">
    <property type="component" value="Unassembled WGS sequence"/>
</dbReference>
<dbReference type="AlphaFoldDB" id="A0AAE3CZB4"/>
<dbReference type="InterPro" id="IPR050659">
    <property type="entry name" value="Peptidase_M24B"/>
</dbReference>